<keyword evidence="2" id="KW-1185">Reference proteome</keyword>
<dbReference type="EMBL" id="MU797416">
    <property type="protein sequence ID" value="KAJ3803523.1"/>
    <property type="molecule type" value="Genomic_DNA"/>
</dbReference>
<name>A0ACC1TG12_9AGAR</name>
<organism evidence="1 2">
    <name type="scientific">Lentinula aff. lateritia</name>
    <dbReference type="NCBI Taxonomy" id="2804960"/>
    <lineage>
        <taxon>Eukaryota</taxon>
        <taxon>Fungi</taxon>
        <taxon>Dikarya</taxon>
        <taxon>Basidiomycota</taxon>
        <taxon>Agaricomycotina</taxon>
        <taxon>Agaricomycetes</taxon>
        <taxon>Agaricomycetidae</taxon>
        <taxon>Agaricales</taxon>
        <taxon>Marasmiineae</taxon>
        <taxon>Omphalotaceae</taxon>
        <taxon>Lentinula</taxon>
    </lineage>
</organism>
<evidence type="ECO:0000313" key="2">
    <source>
        <dbReference type="Proteomes" id="UP001163835"/>
    </source>
</evidence>
<accession>A0ACC1TG12</accession>
<proteinExistence type="predicted"/>
<protein>
    <submittedName>
        <fullName evidence="1">Uncharacterized protein</fullName>
    </submittedName>
</protein>
<evidence type="ECO:0000313" key="1">
    <source>
        <dbReference type="EMBL" id="KAJ3803523.1"/>
    </source>
</evidence>
<dbReference type="Proteomes" id="UP001163835">
    <property type="component" value="Unassembled WGS sequence"/>
</dbReference>
<reference evidence="1" key="1">
    <citation type="submission" date="2022-09" db="EMBL/GenBank/DDBJ databases">
        <title>A Global Phylogenomic Analysis of the Shiitake Genus Lentinula.</title>
        <authorList>
            <consortium name="DOE Joint Genome Institute"/>
            <person name="Sierra-Patev S."/>
            <person name="Min B."/>
            <person name="Naranjo-Ortiz M."/>
            <person name="Looney B."/>
            <person name="Konkel Z."/>
            <person name="Slot J.C."/>
            <person name="Sakamoto Y."/>
            <person name="Steenwyk J.L."/>
            <person name="Rokas A."/>
            <person name="Carro J."/>
            <person name="Camarero S."/>
            <person name="Ferreira P."/>
            <person name="Molpeceres G."/>
            <person name="Ruiz-Duenas F.J."/>
            <person name="Serrano A."/>
            <person name="Henrissat B."/>
            <person name="Drula E."/>
            <person name="Hughes K.W."/>
            <person name="Mata J.L."/>
            <person name="Ishikawa N.K."/>
            <person name="Vargas-Isla R."/>
            <person name="Ushijima S."/>
            <person name="Smith C.A."/>
            <person name="Ahrendt S."/>
            <person name="Andreopoulos W."/>
            <person name="He G."/>
            <person name="Labutti K."/>
            <person name="Lipzen A."/>
            <person name="Ng V."/>
            <person name="Riley R."/>
            <person name="Sandor L."/>
            <person name="Barry K."/>
            <person name="Martinez A.T."/>
            <person name="Xiao Y."/>
            <person name="Gibbons J.G."/>
            <person name="Terashima K."/>
            <person name="Grigoriev I.V."/>
            <person name="Hibbett D.S."/>
        </authorList>
    </citation>
    <scope>NUCLEOTIDE SEQUENCE</scope>
    <source>
        <strain evidence="1">TMI1499</strain>
    </source>
</reference>
<comment type="caution">
    <text evidence="1">The sequence shown here is derived from an EMBL/GenBank/DDBJ whole genome shotgun (WGS) entry which is preliminary data.</text>
</comment>
<gene>
    <name evidence="1" type="ORF">F5876DRAFT_85126</name>
</gene>
<sequence>MHRSVDINTVFHPLSLQAHYLEALSIAFGLISSLARSSSPAIPPLRLGCYWSPSSILSISRD</sequence>